<reference evidence="5" key="1">
    <citation type="submission" date="2020-07" db="EMBL/GenBank/DDBJ databases">
        <title>novel species isolated from the respiratory tract of Marmot.</title>
        <authorList>
            <person name="Zhang G."/>
        </authorList>
    </citation>
    <scope>NUCLEOTIDE SEQUENCE [LARGE SCALE GENOMIC DNA]</scope>
    <source>
        <strain evidence="5">686</strain>
    </source>
</reference>
<organism evidence="4 5">
    <name type="scientific">Gordonia jinghuaiqii</name>
    <dbReference type="NCBI Taxonomy" id="2758710"/>
    <lineage>
        <taxon>Bacteria</taxon>
        <taxon>Bacillati</taxon>
        <taxon>Actinomycetota</taxon>
        <taxon>Actinomycetes</taxon>
        <taxon>Mycobacteriales</taxon>
        <taxon>Gordoniaceae</taxon>
        <taxon>Gordonia</taxon>
    </lineage>
</organism>
<dbReference type="RefSeq" id="WP_188328433.1">
    <property type="nucleotide sequence ID" value="NZ_CP059491.1"/>
</dbReference>
<evidence type="ECO:0000256" key="2">
    <source>
        <dbReference type="SAM" id="MobiDB-lite"/>
    </source>
</evidence>
<name>A0A7D7LTZ0_9ACTN</name>
<evidence type="ECO:0000259" key="3">
    <source>
        <dbReference type="Pfam" id="PF00857"/>
    </source>
</evidence>
<keyword evidence="5" id="KW-1185">Reference proteome</keyword>
<dbReference type="Gene3D" id="3.40.50.850">
    <property type="entry name" value="Isochorismatase-like"/>
    <property type="match status" value="1"/>
</dbReference>
<dbReference type="CDD" id="cd00431">
    <property type="entry name" value="cysteine_hydrolases"/>
    <property type="match status" value="1"/>
</dbReference>
<evidence type="ECO:0000256" key="1">
    <source>
        <dbReference type="ARBA" id="ARBA00022801"/>
    </source>
</evidence>
<feature type="domain" description="Isochorismatase-like" evidence="3">
    <location>
        <begin position="41"/>
        <end position="228"/>
    </location>
</feature>
<dbReference type="KEGG" id="gji:H1R19_22145"/>
<accession>A0A7D7LTZ0</accession>
<proteinExistence type="predicted"/>
<dbReference type="Pfam" id="PF00857">
    <property type="entry name" value="Isochorismatase"/>
    <property type="match status" value="1"/>
</dbReference>
<feature type="compositionally biased region" description="Polar residues" evidence="2">
    <location>
        <begin position="1"/>
        <end position="10"/>
    </location>
</feature>
<sequence length="247" mass="26472">MTRNSWTLSPTHADLRRPPASATPLTLDAEPSALTLDLGRTALLVVDMQNDFVAEGGWLNHIGVDVSGAAEAITTLDAGLPVLRDAGVPVIWLNWGNRPDLANLPPGVRHVYDPDGSGGGIGDRAGRSEAVLTQGSWGAAITESLHPDPRDLFVDKYRMSGFFDTPLDSVLRNLRVDTLLFAGVNADQCVYATLTDAACLGYDVIMLSDVVATTSPSYCMEATTYNVRQCYGFTALFSALIARIEKS</sequence>
<dbReference type="GO" id="GO:0016787">
    <property type="term" value="F:hydrolase activity"/>
    <property type="evidence" value="ECO:0007669"/>
    <property type="project" value="UniProtKB-KW"/>
</dbReference>
<evidence type="ECO:0000313" key="4">
    <source>
        <dbReference type="EMBL" id="QMT01481.1"/>
    </source>
</evidence>
<dbReference type="InterPro" id="IPR050272">
    <property type="entry name" value="Isochorismatase-like_hydrls"/>
</dbReference>
<dbReference type="InterPro" id="IPR000868">
    <property type="entry name" value="Isochorismatase-like_dom"/>
</dbReference>
<evidence type="ECO:0000313" key="5">
    <source>
        <dbReference type="Proteomes" id="UP000515663"/>
    </source>
</evidence>
<dbReference type="InterPro" id="IPR036380">
    <property type="entry name" value="Isochorismatase-like_sf"/>
</dbReference>
<protein>
    <submittedName>
        <fullName evidence="4">Cysteine hydrolase</fullName>
    </submittedName>
</protein>
<dbReference type="PANTHER" id="PTHR43540">
    <property type="entry name" value="PEROXYUREIDOACRYLATE/UREIDOACRYLATE AMIDOHYDROLASE-RELATED"/>
    <property type="match status" value="1"/>
</dbReference>
<gene>
    <name evidence="4" type="ORF">H1R19_22145</name>
</gene>
<feature type="region of interest" description="Disordered" evidence="2">
    <location>
        <begin position="1"/>
        <end position="24"/>
    </location>
</feature>
<dbReference type="EMBL" id="CP059491">
    <property type="protein sequence ID" value="QMT01481.1"/>
    <property type="molecule type" value="Genomic_DNA"/>
</dbReference>
<dbReference type="SUPFAM" id="SSF52499">
    <property type="entry name" value="Isochorismatase-like hydrolases"/>
    <property type="match status" value="1"/>
</dbReference>
<keyword evidence="1 4" id="KW-0378">Hydrolase</keyword>
<dbReference type="Proteomes" id="UP000515663">
    <property type="component" value="Chromosome"/>
</dbReference>
<dbReference type="AlphaFoldDB" id="A0A7D7LTZ0"/>